<reference evidence="2 3" key="1">
    <citation type="submission" date="2024-01" db="EMBL/GenBank/DDBJ databases">
        <title>Comparative genomics of Cryptococcus and Kwoniella reveals pathogenesis evolution and contrasting modes of karyotype evolution via chromosome fusion or intercentromeric recombination.</title>
        <authorList>
            <person name="Coelho M.A."/>
            <person name="David-Palma M."/>
            <person name="Shea T."/>
            <person name="Bowers K."/>
            <person name="McGinley-Smith S."/>
            <person name="Mohammad A.W."/>
            <person name="Gnirke A."/>
            <person name="Yurkov A.M."/>
            <person name="Nowrousian M."/>
            <person name="Sun S."/>
            <person name="Cuomo C.A."/>
            <person name="Heitman J."/>
        </authorList>
    </citation>
    <scope>NUCLEOTIDE SEQUENCE [LARGE SCALE GENOMIC DNA]</scope>
    <source>
        <strain evidence="2 3">CBS 6074</strain>
    </source>
</reference>
<gene>
    <name evidence="2" type="ORF">L201_008115</name>
</gene>
<feature type="compositionally biased region" description="Polar residues" evidence="1">
    <location>
        <begin position="1"/>
        <end position="14"/>
    </location>
</feature>
<keyword evidence="3" id="KW-1185">Reference proteome</keyword>
<organism evidence="2 3">
    <name type="scientific">Kwoniella dendrophila CBS 6074</name>
    <dbReference type="NCBI Taxonomy" id="1295534"/>
    <lineage>
        <taxon>Eukaryota</taxon>
        <taxon>Fungi</taxon>
        <taxon>Dikarya</taxon>
        <taxon>Basidiomycota</taxon>
        <taxon>Agaricomycotina</taxon>
        <taxon>Tremellomycetes</taxon>
        <taxon>Tremellales</taxon>
        <taxon>Cryptococcaceae</taxon>
        <taxon>Kwoniella</taxon>
    </lineage>
</organism>
<feature type="compositionally biased region" description="Low complexity" evidence="1">
    <location>
        <begin position="80"/>
        <end position="90"/>
    </location>
</feature>
<protein>
    <submittedName>
        <fullName evidence="2">Uncharacterized protein</fullName>
    </submittedName>
</protein>
<dbReference type="EMBL" id="CP144108">
    <property type="protein sequence ID" value="WWC93148.1"/>
    <property type="molecule type" value="Genomic_DNA"/>
</dbReference>
<dbReference type="GeneID" id="91098783"/>
<dbReference type="Proteomes" id="UP001355207">
    <property type="component" value="Chromosome 11"/>
</dbReference>
<evidence type="ECO:0000313" key="3">
    <source>
        <dbReference type="Proteomes" id="UP001355207"/>
    </source>
</evidence>
<name>A0AAX4K8L6_9TREE</name>
<evidence type="ECO:0000256" key="1">
    <source>
        <dbReference type="SAM" id="MobiDB-lite"/>
    </source>
</evidence>
<dbReference type="RefSeq" id="XP_066079910.1">
    <property type="nucleotide sequence ID" value="XM_066223813.1"/>
</dbReference>
<proteinExistence type="predicted"/>
<accession>A0AAX4K8L6</accession>
<sequence length="90" mass="9787">MSEQHTSQTNQSAGSDYWAAARRDNRLKASEGQVPSENKRAFYNPIKTGPRTETYKSNEQLFNEAKASSKAEGAQSEVWGQSSQGGSTSG</sequence>
<feature type="region of interest" description="Disordered" evidence="1">
    <location>
        <begin position="1"/>
        <end position="90"/>
    </location>
</feature>
<evidence type="ECO:0000313" key="2">
    <source>
        <dbReference type="EMBL" id="WWC93148.1"/>
    </source>
</evidence>
<dbReference type="AlphaFoldDB" id="A0AAX4K8L6"/>